<dbReference type="EMBL" id="CP064791">
    <property type="protein sequence ID" value="QSG15075.1"/>
    <property type="molecule type" value="Genomic_DNA"/>
</dbReference>
<proteinExistence type="predicted"/>
<dbReference type="GO" id="GO:0016746">
    <property type="term" value="F:acyltransferase activity"/>
    <property type="evidence" value="ECO:0007669"/>
    <property type="project" value="UniProtKB-KW"/>
</dbReference>
<feature type="region of interest" description="Disordered" evidence="1">
    <location>
        <begin position="295"/>
        <end position="408"/>
    </location>
</feature>
<protein>
    <submittedName>
        <fullName evidence="2">Putative acyltransferase</fullName>
    </submittedName>
</protein>
<dbReference type="InterPro" id="IPR011004">
    <property type="entry name" value="Trimer_LpxA-like_sf"/>
</dbReference>
<dbReference type="Proteomes" id="UP000663292">
    <property type="component" value="Chromosome"/>
</dbReference>
<dbReference type="SUPFAM" id="SSF51161">
    <property type="entry name" value="Trimeric LpxA-like enzymes"/>
    <property type="match status" value="2"/>
</dbReference>
<evidence type="ECO:0000256" key="1">
    <source>
        <dbReference type="SAM" id="MobiDB-lite"/>
    </source>
</evidence>
<dbReference type="RefSeq" id="WP_229120335.1">
    <property type="nucleotide sequence ID" value="NZ_CP064791.1"/>
</dbReference>
<keyword evidence="2" id="KW-0808">Transferase</keyword>
<dbReference type="AlphaFoldDB" id="A0A897NU81"/>
<dbReference type="Pfam" id="PF04519">
    <property type="entry name" value="Bactofilin"/>
    <property type="match status" value="1"/>
</dbReference>
<dbReference type="GeneID" id="68858182"/>
<dbReference type="Gene3D" id="2.160.10.10">
    <property type="entry name" value="Hexapeptide repeat proteins"/>
    <property type="match status" value="2"/>
</dbReference>
<sequence length="408" mass="42873">MLFRSDPLDELSIPDGTTVEEHDLVTDGDVLVGGQSTVEFGVRGRNVIAGERVRFGGHIEAEGDCRLDMWCDVADNVLVGEDAYLGERVHVGGQLKVAGDIDIGDDVDIEEGFEANGWIVIRNPMPTIVFLFVYLGQLLRIGEEEAAENTLSELLDTDREDDPIVIPRGATVGDDAWRVSTPARMGDDCRIHGNIRAADVTVGRDNVIFGSLRSKGDIVVGRGSDVKGNVTTRNGDVAVGPGVKIWGDIAAENVQLHENATVDGTIRASGEIQLHTDAVLDGPDEDAEAMAEMAAEMEGASAPVAGDGVAEDGSEEDASAGAEPDDGESAADESSEDEPNDEPAEGDPAEVESESAVDESSKDRPGGDVPDDSVSEGETDRESDADAATERPETTGDGPDGDHPDPAT</sequence>
<keyword evidence="3" id="KW-1185">Reference proteome</keyword>
<name>A0A897NU81_9EURY</name>
<evidence type="ECO:0000313" key="2">
    <source>
        <dbReference type="EMBL" id="QSG15075.1"/>
    </source>
</evidence>
<evidence type="ECO:0000313" key="3">
    <source>
        <dbReference type="Proteomes" id="UP000663292"/>
    </source>
</evidence>
<organism evidence="2 3">
    <name type="scientific">Halapricum desulfuricans</name>
    <dbReference type="NCBI Taxonomy" id="2841257"/>
    <lineage>
        <taxon>Archaea</taxon>
        <taxon>Methanobacteriati</taxon>
        <taxon>Methanobacteriota</taxon>
        <taxon>Stenosarchaea group</taxon>
        <taxon>Halobacteria</taxon>
        <taxon>Halobacteriales</taxon>
        <taxon>Haloarculaceae</taxon>
        <taxon>Halapricum</taxon>
    </lineage>
</organism>
<feature type="compositionally biased region" description="Acidic residues" evidence="1">
    <location>
        <begin position="309"/>
        <end position="357"/>
    </location>
</feature>
<keyword evidence="2" id="KW-0012">Acyltransferase</keyword>
<gene>
    <name evidence="2" type="ORF">HSEST_1546</name>
</gene>
<dbReference type="InterPro" id="IPR007607">
    <property type="entry name" value="BacA/B"/>
</dbReference>
<feature type="compositionally biased region" description="Basic and acidic residues" evidence="1">
    <location>
        <begin position="378"/>
        <end position="408"/>
    </location>
</feature>
<reference evidence="2 3" key="1">
    <citation type="submission" date="2020-11" db="EMBL/GenBank/DDBJ databases">
        <title>Carbohydrate-dependent, anaerobic sulfur respiration: A novel catabolism in halophilic archaea.</title>
        <authorList>
            <person name="Sorokin D.Y."/>
            <person name="Messina E."/>
            <person name="Smedile F."/>
            <person name="La Cono V."/>
            <person name="Hallsworth J.E."/>
            <person name="Yakimov M.M."/>
        </authorList>
    </citation>
    <scope>NUCLEOTIDE SEQUENCE [LARGE SCALE GENOMIC DNA]</scope>
    <source>
        <strain evidence="2 3">HSR-Est</strain>
    </source>
</reference>
<accession>A0A897NU81</accession>